<gene>
    <name evidence="1" type="ORF">GYA55_05775</name>
</gene>
<evidence type="ECO:0000313" key="1">
    <source>
        <dbReference type="EMBL" id="NMC62663.1"/>
    </source>
</evidence>
<proteinExistence type="predicted"/>
<comment type="caution">
    <text evidence="1">The sequence shown here is derived from an EMBL/GenBank/DDBJ whole genome shotgun (WGS) entry which is preliminary data.</text>
</comment>
<accession>A0A7X9FQW3</accession>
<feature type="non-terminal residue" evidence="1">
    <location>
        <position position="50"/>
    </location>
</feature>
<name>A0A7X9FQW3_9DELT</name>
<dbReference type="AlphaFoldDB" id="A0A7X9FQW3"/>
<protein>
    <submittedName>
        <fullName evidence="1">Uncharacterized protein</fullName>
    </submittedName>
</protein>
<reference evidence="1 2" key="1">
    <citation type="journal article" date="2020" name="Biotechnol. Biofuels">
        <title>New insights from the biogas microbiome by comprehensive genome-resolved metagenomics of nearly 1600 species originating from multiple anaerobic digesters.</title>
        <authorList>
            <person name="Campanaro S."/>
            <person name="Treu L."/>
            <person name="Rodriguez-R L.M."/>
            <person name="Kovalovszki A."/>
            <person name="Ziels R.M."/>
            <person name="Maus I."/>
            <person name="Zhu X."/>
            <person name="Kougias P.G."/>
            <person name="Basile A."/>
            <person name="Luo G."/>
            <person name="Schluter A."/>
            <person name="Konstantinidis K.T."/>
            <person name="Angelidaki I."/>
        </authorList>
    </citation>
    <scope>NUCLEOTIDE SEQUENCE [LARGE SCALE GENOMIC DNA]</scope>
    <source>
        <strain evidence="1">AS27yjCOA_65</strain>
    </source>
</reference>
<dbReference type="Proteomes" id="UP000524246">
    <property type="component" value="Unassembled WGS sequence"/>
</dbReference>
<evidence type="ECO:0000313" key="2">
    <source>
        <dbReference type="Proteomes" id="UP000524246"/>
    </source>
</evidence>
<dbReference type="EMBL" id="JAAZON010000244">
    <property type="protein sequence ID" value="NMC62663.1"/>
    <property type="molecule type" value="Genomic_DNA"/>
</dbReference>
<sequence>MQINTFVNSAEQLDKCLKVPSLKEVLLEPEILARRGRLGIDEISRLARYA</sequence>
<organism evidence="1 2">
    <name type="scientific">SAR324 cluster bacterium</name>
    <dbReference type="NCBI Taxonomy" id="2024889"/>
    <lineage>
        <taxon>Bacteria</taxon>
        <taxon>Deltaproteobacteria</taxon>
        <taxon>SAR324 cluster</taxon>
    </lineage>
</organism>